<dbReference type="PANTHER" id="PTHR30483">
    <property type="entry name" value="LEUCINE-SPECIFIC-BINDING PROTEIN"/>
    <property type="match status" value="1"/>
</dbReference>
<dbReference type="PROSITE" id="PS51318">
    <property type="entry name" value="TAT"/>
    <property type="match status" value="1"/>
</dbReference>
<comment type="similarity">
    <text evidence="1">Belongs to the leucine-binding protein family.</text>
</comment>
<dbReference type="Proteomes" id="UP000032515">
    <property type="component" value="Unassembled WGS sequence"/>
</dbReference>
<evidence type="ECO:0000313" key="6">
    <source>
        <dbReference type="Proteomes" id="UP000032515"/>
    </source>
</evidence>
<feature type="domain" description="Leucine-binding protein" evidence="4">
    <location>
        <begin position="47"/>
        <end position="409"/>
    </location>
</feature>
<dbReference type="InterPro" id="IPR028081">
    <property type="entry name" value="Leu-bd"/>
</dbReference>
<evidence type="ECO:0000256" key="1">
    <source>
        <dbReference type="ARBA" id="ARBA00010062"/>
    </source>
</evidence>
<dbReference type="Pfam" id="PF13458">
    <property type="entry name" value="Peripla_BP_6"/>
    <property type="match status" value="1"/>
</dbReference>
<evidence type="ECO:0000313" key="5">
    <source>
        <dbReference type="EMBL" id="KIZ40233.1"/>
    </source>
</evidence>
<keyword evidence="3" id="KW-0813">Transport</keyword>
<reference evidence="5 6" key="1">
    <citation type="submission" date="2014-11" db="EMBL/GenBank/DDBJ databases">
        <title>Genomics and ecophysiology of heterotrophic nitrogen fixing bacteria isolated from estuarine surface water.</title>
        <authorList>
            <person name="Bentzon-Tilia M."/>
            <person name="Severin I."/>
            <person name="Hansen L.H."/>
            <person name="Riemann L."/>
        </authorList>
    </citation>
    <scope>NUCLEOTIDE SEQUENCE [LARGE SCALE GENOMIC DNA]</scope>
    <source>
        <strain evidence="5 6">BAL398</strain>
    </source>
</reference>
<dbReference type="PATRIC" id="fig|1076.23.peg.3990"/>
<comment type="caution">
    <text evidence="5">The sequence shown here is derived from an EMBL/GenBank/DDBJ whole genome shotgun (WGS) entry which is preliminary data.</text>
</comment>
<dbReference type="Gene3D" id="3.40.50.2300">
    <property type="match status" value="2"/>
</dbReference>
<name>A0A0D7EHL4_RHOPL</name>
<dbReference type="GO" id="GO:0006865">
    <property type="term" value="P:amino acid transport"/>
    <property type="evidence" value="ECO:0007669"/>
    <property type="project" value="UniProtKB-KW"/>
</dbReference>
<evidence type="ECO:0000256" key="3">
    <source>
        <dbReference type="ARBA" id="ARBA00022970"/>
    </source>
</evidence>
<dbReference type="InterPro" id="IPR028082">
    <property type="entry name" value="Peripla_BP_I"/>
</dbReference>
<dbReference type="CDD" id="cd19987">
    <property type="entry name" value="PBP1_SBP-like"/>
    <property type="match status" value="1"/>
</dbReference>
<dbReference type="STRING" id="1421013.GCA_000504425_02563"/>
<accession>A0A0D7EHL4</accession>
<protein>
    <submittedName>
        <fullName evidence="5">Branched-chain amino acid ABC transporter substrate-binding protein</fullName>
    </submittedName>
</protein>
<dbReference type="AlphaFoldDB" id="A0A0D7EHL4"/>
<keyword evidence="2" id="KW-0732">Signal</keyword>
<dbReference type="InterPro" id="IPR006311">
    <property type="entry name" value="TAT_signal"/>
</dbReference>
<dbReference type="SUPFAM" id="SSF53822">
    <property type="entry name" value="Periplasmic binding protein-like I"/>
    <property type="match status" value="1"/>
</dbReference>
<dbReference type="PANTHER" id="PTHR30483:SF6">
    <property type="entry name" value="PERIPLASMIC BINDING PROTEIN OF ABC TRANSPORTER FOR NATURAL AMINO ACIDS"/>
    <property type="match status" value="1"/>
</dbReference>
<dbReference type="RefSeq" id="WP_044414174.1">
    <property type="nucleotide sequence ID" value="NZ_JXXE01000366.1"/>
</dbReference>
<gene>
    <name evidence="5" type="ORF">OO17_18120</name>
</gene>
<organism evidence="5 6">
    <name type="scientific">Rhodopseudomonas palustris</name>
    <dbReference type="NCBI Taxonomy" id="1076"/>
    <lineage>
        <taxon>Bacteria</taxon>
        <taxon>Pseudomonadati</taxon>
        <taxon>Pseudomonadota</taxon>
        <taxon>Alphaproteobacteria</taxon>
        <taxon>Hyphomicrobiales</taxon>
        <taxon>Nitrobacteraceae</taxon>
        <taxon>Rhodopseudomonas</taxon>
    </lineage>
</organism>
<evidence type="ECO:0000259" key="4">
    <source>
        <dbReference type="Pfam" id="PF13458"/>
    </source>
</evidence>
<dbReference type="OrthoDB" id="7235949at2"/>
<sequence length="449" mass="48312">MADNRFIIDRRTALKTGIAGAAALATPAFFIRDAWADDFCNMPKGKTVTFGFNVPQSGPYADEGMDELRAYQLAVKHLNGEGDGGMLKTMKPTALKGNGVLGKKVAFVSGDTQTKSDAARASAKRMIEKDGAIMITGGSSSGVAVAVQSLCQDAGVIFMAGLTHSNDTTGKDKRAYGFRHFFNAYMSGVALGPVLAEAYGKDRKAYHLTADYTWGWTQEESMKNATEKEGWQTVKAVRTPLGAGDFSQYITPVLNSGADVLILNHYGKDMINSLTQAVQFGLRDKMANGKKFEIVVPLFSELMAQGAGDKIKGIYGTANWDWKLEDPATSAFTKSFGAEYGAPPSQAAQTCYVQALLYADACERAGSFSPPQVIKALEDFNFDGMGNGKTLYRGADHQCFKDVLVVQGKEAPKDKYDLLEVKKIVPASQVTYDPKIFGGELGSSAAIKC</sequence>
<dbReference type="EMBL" id="JXXE01000366">
    <property type="protein sequence ID" value="KIZ40233.1"/>
    <property type="molecule type" value="Genomic_DNA"/>
</dbReference>
<dbReference type="InterPro" id="IPR051010">
    <property type="entry name" value="BCAA_transport"/>
</dbReference>
<evidence type="ECO:0000256" key="2">
    <source>
        <dbReference type="ARBA" id="ARBA00022729"/>
    </source>
</evidence>
<keyword evidence="3" id="KW-0029">Amino-acid transport</keyword>
<proteinExistence type="inferred from homology"/>